<dbReference type="Pfam" id="PF21986">
    <property type="entry name" value="AH_C"/>
    <property type="match status" value="1"/>
</dbReference>
<dbReference type="PANTHER" id="PTHR11895:SF169">
    <property type="entry name" value="GLUTAMYL-TRNA(GLN) AMIDOTRANSFERASE"/>
    <property type="match status" value="1"/>
</dbReference>
<dbReference type="Gene3D" id="1.20.58.1700">
    <property type="match status" value="1"/>
</dbReference>
<dbReference type="AlphaFoldDB" id="A0A5M3X9S7"/>
<dbReference type="RefSeq" id="WP_155343594.1">
    <property type="nucleotide sequence ID" value="NZ_BAAAHM010000010.1"/>
</dbReference>
<feature type="region of interest" description="Disordered" evidence="1">
    <location>
        <begin position="235"/>
        <end position="255"/>
    </location>
</feature>
<evidence type="ECO:0000259" key="3">
    <source>
        <dbReference type="Pfam" id="PF21986"/>
    </source>
</evidence>
<comment type="caution">
    <text evidence="4">The sequence shown here is derived from an EMBL/GenBank/DDBJ whole genome shotgun (WGS) entry which is preliminary data.</text>
</comment>
<feature type="domain" description="Allophanate hydrolase C-terminal" evidence="3">
    <location>
        <begin position="476"/>
        <end position="592"/>
    </location>
</feature>
<dbReference type="InterPro" id="IPR014085">
    <property type="entry name" value="Allophanate_hydrolase"/>
</dbReference>
<dbReference type="Gene3D" id="3.10.490.10">
    <property type="entry name" value="Gamma-glutamyl cyclotransferase-like"/>
    <property type="match status" value="1"/>
</dbReference>
<dbReference type="PANTHER" id="PTHR11895">
    <property type="entry name" value="TRANSAMIDASE"/>
    <property type="match status" value="1"/>
</dbReference>
<dbReference type="NCBIfam" id="NF006043">
    <property type="entry name" value="PRK08186.1"/>
    <property type="match status" value="1"/>
</dbReference>
<name>A0A5M3X9S7_9ACTN</name>
<gene>
    <name evidence="4" type="ORF">Aple_013620</name>
</gene>
<proteinExistence type="predicted"/>
<dbReference type="Pfam" id="PF01425">
    <property type="entry name" value="Amidase"/>
    <property type="match status" value="1"/>
</dbReference>
<dbReference type="Gene3D" id="3.90.1300.10">
    <property type="entry name" value="Amidase signature (AS) domain"/>
    <property type="match status" value="1"/>
</dbReference>
<dbReference type="EMBL" id="BLAF01000007">
    <property type="protein sequence ID" value="GES18467.1"/>
    <property type="molecule type" value="Genomic_DNA"/>
</dbReference>
<evidence type="ECO:0000313" key="5">
    <source>
        <dbReference type="Proteomes" id="UP000377595"/>
    </source>
</evidence>
<organism evidence="4 5">
    <name type="scientific">Acrocarpospora pleiomorpha</name>
    <dbReference type="NCBI Taxonomy" id="90975"/>
    <lineage>
        <taxon>Bacteria</taxon>
        <taxon>Bacillati</taxon>
        <taxon>Actinomycetota</taxon>
        <taxon>Actinomycetes</taxon>
        <taxon>Streptosporangiales</taxon>
        <taxon>Streptosporangiaceae</taxon>
        <taxon>Acrocarpospora</taxon>
    </lineage>
</organism>
<dbReference type="OrthoDB" id="182039at2"/>
<evidence type="ECO:0000256" key="1">
    <source>
        <dbReference type="SAM" id="MobiDB-lite"/>
    </source>
</evidence>
<dbReference type="InterPro" id="IPR023631">
    <property type="entry name" value="Amidase_dom"/>
</dbReference>
<evidence type="ECO:0000313" key="4">
    <source>
        <dbReference type="EMBL" id="GES18467.1"/>
    </source>
</evidence>
<feature type="domain" description="Amidase" evidence="2">
    <location>
        <begin position="57"/>
        <end position="441"/>
    </location>
</feature>
<protein>
    <submittedName>
        <fullName evidence="4">Allophanate hydrolase</fullName>
    </submittedName>
</protein>
<accession>A0A5M3X9S7</accession>
<dbReference type="NCBIfam" id="TIGR02713">
    <property type="entry name" value="allophanate_hyd"/>
    <property type="match status" value="1"/>
</dbReference>
<dbReference type="GO" id="GO:0016787">
    <property type="term" value="F:hydrolase activity"/>
    <property type="evidence" value="ECO:0007669"/>
    <property type="project" value="UniProtKB-KW"/>
</dbReference>
<dbReference type="InterPro" id="IPR036928">
    <property type="entry name" value="AS_sf"/>
</dbReference>
<keyword evidence="5" id="KW-1185">Reference proteome</keyword>
<sequence length="598" mass="61260">MTVGSLQLGALARGYAAGEFTPADVVGEVYRRIRARGDDGVWITLRPIEDVLAEIRPGPLSGVPFAVKDNIDVAGMPTTAACPAFAYVPDRTAPLVERLLAAGALLIGKTNLDQFATGLSGTRSPYGACESPLVPGLISGGSSSGSAVAVSAGLVSFAIGTDTAGSGRVPAALTGVVGLKPSRGLVPTTGLVPACASLDCASVFALSAPDAATAVGIMSDSGFAVAGAAEHVRREGAGGSPAAGQARRNAPVEGNGGLRVGVPELPEFFGDEAARAGFGEAVASLAALRHEIVAVDFAPFLAAGRLLYEGPWLAERLAGIGDFVAGHPDDVHPVTRDVLARGWDITGADVFRGLRRLAELHAETAATWADIDVLAVPSVPTTFTLAEMAADPIRRNSALGHYSTFANLLDLAAIAVPAGMTATGRPHGLTLLGPSGSDALLADLARAFHHATGGMTGATRDPLEDTTPPRMREAATLAVVGAHRTGQPLHPQLAALGARRQGLAGTAPLYRLFDLGDRPGMTRMLGGESIEVELHHLTPEALGRLLVQIPAPLGLGTIELLDGSQVYGFLCESYAAADAKDITEFGSWPAYLDSRGSA</sequence>
<reference evidence="4 5" key="1">
    <citation type="submission" date="2019-10" db="EMBL/GenBank/DDBJ databases">
        <title>Whole genome shotgun sequence of Acrocarpospora pleiomorpha NBRC 16267.</title>
        <authorList>
            <person name="Ichikawa N."/>
            <person name="Kimura A."/>
            <person name="Kitahashi Y."/>
            <person name="Komaki H."/>
            <person name="Oguchi A."/>
        </authorList>
    </citation>
    <scope>NUCLEOTIDE SEQUENCE [LARGE SCALE GENOMIC DNA]</scope>
    <source>
        <strain evidence="4 5">NBRC 16267</strain>
    </source>
</reference>
<dbReference type="InterPro" id="IPR000120">
    <property type="entry name" value="Amidase"/>
</dbReference>
<dbReference type="InterPro" id="IPR053844">
    <property type="entry name" value="AH_C"/>
</dbReference>
<keyword evidence="4" id="KW-0378">Hydrolase</keyword>
<dbReference type="Proteomes" id="UP000377595">
    <property type="component" value="Unassembled WGS sequence"/>
</dbReference>
<evidence type="ECO:0000259" key="2">
    <source>
        <dbReference type="Pfam" id="PF01425"/>
    </source>
</evidence>
<dbReference type="SUPFAM" id="SSF75304">
    <property type="entry name" value="Amidase signature (AS) enzymes"/>
    <property type="match status" value="1"/>
</dbReference>